<dbReference type="PANTHER" id="PTHR30146">
    <property type="entry name" value="LACI-RELATED TRANSCRIPTIONAL REPRESSOR"/>
    <property type="match status" value="1"/>
</dbReference>
<dbReference type="CDD" id="cd01392">
    <property type="entry name" value="HTH_LacI"/>
    <property type="match status" value="1"/>
</dbReference>
<dbReference type="EMBL" id="FMUQ01000009">
    <property type="protein sequence ID" value="SCY05740.1"/>
    <property type="molecule type" value="Genomic_DNA"/>
</dbReference>
<evidence type="ECO:0000256" key="2">
    <source>
        <dbReference type="ARBA" id="ARBA00023125"/>
    </source>
</evidence>
<sequence length="340" mass="37082">MSLANNSNKNRRSTGKVTLADVAKEVGVGTMTVSRALRTPKMVSENLRQKIHEAVQKLGYVPNSAARELASVSSRNIVIVTSSLVSVENNLILNSLQKELQPLDLQIIILVANKKGWLRELINNSPLAVILLNLQCPSTEAQWIRNSGLICLEIGSKQANPLGINVCVDSKSAVQKVISFLVAKGYRDIGLLCAQQEQAIFQQYLACWHSALHANHLNSHQILHCSEPVSFSAGAKLFNEAISTWGCIDAFVFLSDELACGALFEAQRQHIGIPYDVAIIGLGDLEISQTTYPALTTLNIPYAKLGETAGKKLAELLQTEKAPQTECIQLISTLRERESG</sequence>
<evidence type="ECO:0000256" key="3">
    <source>
        <dbReference type="ARBA" id="ARBA00023163"/>
    </source>
</evidence>
<dbReference type="Pfam" id="PF00356">
    <property type="entry name" value="LacI"/>
    <property type="match status" value="1"/>
</dbReference>
<evidence type="ECO:0000313" key="6">
    <source>
        <dbReference type="Proteomes" id="UP000199588"/>
    </source>
</evidence>
<protein>
    <submittedName>
        <fullName evidence="5">Transcriptional regulator, LacI family</fullName>
    </submittedName>
</protein>
<dbReference type="InterPro" id="IPR000843">
    <property type="entry name" value="HTH_LacI"/>
</dbReference>
<dbReference type="InterPro" id="IPR046335">
    <property type="entry name" value="LacI/GalR-like_sensor"/>
</dbReference>
<name>A0A1G5CU52_9PAST</name>
<keyword evidence="3" id="KW-0804">Transcription</keyword>
<dbReference type="InterPro" id="IPR010982">
    <property type="entry name" value="Lambda_DNA-bd_dom_sf"/>
</dbReference>
<keyword evidence="6" id="KW-1185">Reference proteome</keyword>
<dbReference type="PROSITE" id="PS00356">
    <property type="entry name" value="HTH_LACI_1"/>
    <property type="match status" value="1"/>
</dbReference>
<accession>A0A1G5CU52</accession>
<dbReference type="Pfam" id="PF13377">
    <property type="entry name" value="Peripla_BP_3"/>
    <property type="match status" value="1"/>
</dbReference>
<feature type="domain" description="HTH lacI-type" evidence="4">
    <location>
        <begin position="17"/>
        <end position="71"/>
    </location>
</feature>
<dbReference type="SMART" id="SM00354">
    <property type="entry name" value="HTH_LACI"/>
    <property type="match status" value="1"/>
</dbReference>
<evidence type="ECO:0000256" key="1">
    <source>
        <dbReference type="ARBA" id="ARBA00023015"/>
    </source>
</evidence>
<dbReference type="PROSITE" id="PS50932">
    <property type="entry name" value="HTH_LACI_2"/>
    <property type="match status" value="1"/>
</dbReference>
<dbReference type="SUPFAM" id="SSF53822">
    <property type="entry name" value="Periplasmic binding protein-like I"/>
    <property type="match status" value="1"/>
</dbReference>
<dbReference type="SUPFAM" id="SSF47413">
    <property type="entry name" value="lambda repressor-like DNA-binding domains"/>
    <property type="match status" value="1"/>
</dbReference>
<dbReference type="Proteomes" id="UP000199588">
    <property type="component" value="Unassembled WGS sequence"/>
</dbReference>
<reference evidence="5 6" key="1">
    <citation type="submission" date="2016-10" db="EMBL/GenBank/DDBJ databases">
        <authorList>
            <person name="Varghese N."/>
            <person name="Submissions S."/>
        </authorList>
    </citation>
    <scope>NUCLEOTIDE SEQUENCE [LARGE SCALE GENOMIC DNA]</scope>
    <source>
        <strain evidence="5 6">DSM 22022</strain>
    </source>
</reference>
<proteinExistence type="predicted"/>
<evidence type="ECO:0000259" key="4">
    <source>
        <dbReference type="PROSITE" id="PS50932"/>
    </source>
</evidence>
<gene>
    <name evidence="5" type="ORF">SAMN02910354_01330</name>
</gene>
<keyword evidence="1" id="KW-0805">Transcription regulation</keyword>
<dbReference type="Gene3D" id="3.40.50.2300">
    <property type="match status" value="2"/>
</dbReference>
<comment type="caution">
    <text evidence="5">The sequence shown here is derived from an EMBL/GenBank/DDBJ whole genome shotgun (WGS) entry which is preliminary data.</text>
</comment>
<dbReference type="PANTHER" id="PTHR30146:SF33">
    <property type="entry name" value="TRANSCRIPTIONAL REGULATOR"/>
    <property type="match status" value="1"/>
</dbReference>
<dbReference type="InterPro" id="IPR028082">
    <property type="entry name" value="Peripla_BP_I"/>
</dbReference>
<evidence type="ECO:0000313" key="5">
    <source>
        <dbReference type="EMBL" id="SCY05740.1"/>
    </source>
</evidence>
<organism evidence="5 6">
    <name type="scientific">Basfia succiniciproducens</name>
    <dbReference type="NCBI Taxonomy" id="653940"/>
    <lineage>
        <taxon>Bacteria</taxon>
        <taxon>Pseudomonadati</taxon>
        <taxon>Pseudomonadota</taxon>
        <taxon>Gammaproteobacteria</taxon>
        <taxon>Pasteurellales</taxon>
        <taxon>Pasteurellaceae</taxon>
        <taxon>Basfia</taxon>
    </lineage>
</organism>
<keyword evidence="2" id="KW-0238">DNA-binding</keyword>
<dbReference type="RefSeq" id="WP_090655424.1">
    <property type="nucleotide sequence ID" value="NZ_CP015031.1"/>
</dbReference>
<dbReference type="Gene3D" id="1.10.260.40">
    <property type="entry name" value="lambda repressor-like DNA-binding domains"/>
    <property type="match status" value="1"/>
</dbReference>